<accession>A0A402DTR7</accession>
<comment type="caution">
    <text evidence="3">The sequence shown here is derived from an EMBL/GenBank/DDBJ whole genome shotgun (WGS) entry which is preliminary data.</text>
</comment>
<keyword evidence="2" id="KW-1133">Transmembrane helix</keyword>
<protein>
    <submittedName>
        <fullName evidence="3">Uncharacterized protein</fullName>
    </submittedName>
</protein>
<name>A0A402DTR7_9CELL</name>
<keyword evidence="2" id="KW-0812">Transmembrane</keyword>
<evidence type="ECO:0000313" key="3">
    <source>
        <dbReference type="EMBL" id="GCE77539.1"/>
    </source>
</evidence>
<evidence type="ECO:0000256" key="1">
    <source>
        <dbReference type="SAM" id="MobiDB-lite"/>
    </source>
</evidence>
<dbReference type="EMBL" id="BIMR01000224">
    <property type="protein sequence ID" value="GCE77539.1"/>
    <property type="molecule type" value="Genomic_DNA"/>
</dbReference>
<keyword evidence="4" id="KW-1185">Reference proteome</keyword>
<reference evidence="3 4" key="1">
    <citation type="submission" date="2019-01" db="EMBL/GenBank/DDBJ databases">
        <title>Draft genome sequence of Cellulomonas takizawaensis strain TKZ-21.</title>
        <authorList>
            <person name="Yamamura H."/>
            <person name="Hayashi T."/>
            <person name="Hamada M."/>
            <person name="Serisawa Y."/>
            <person name="Matsuyama K."/>
            <person name="Nakagawa Y."/>
            <person name="Otoguro M."/>
            <person name="Yanagida F."/>
            <person name="Hayakawa M."/>
        </authorList>
    </citation>
    <scope>NUCLEOTIDE SEQUENCE [LARGE SCALE GENOMIC DNA]</scope>
    <source>
        <strain evidence="3 4">NBRC12680</strain>
    </source>
</reference>
<organism evidence="3 4">
    <name type="scientific">Cellulomonas biazotea</name>
    <dbReference type="NCBI Taxonomy" id="1709"/>
    <lineage>
        <taxon>Bacteria</taxon>
        <taxon>Bacillati</taxon>
        <taxon>Actinomycetota</taxon>
        <taxon>Actinomycetes</taxon>
        <taxon>Micrococcales</taxon>
        <taxon>Cellulomonadaceae</taxon>
        <taxon>Cellulomonas</taxon>
    </lineage>
</organism>
<dbReference type="AlphaFoldDB" id="A0A402DTR7"/>
<gene>
    <name evidence="3" type="ORF">CBZ_25950</name>
</gene>
<evidence type="ECO:0000256" key="2">
    <source>
        <dbReference type="SAM" id="Phobius"/>
    </source>
</evidence>
<sequence length="95" mass="10065">MAVAGNPGAHSTTRPRTHEERPRMSAVTMHHTTPATGSRVAHLVDTVRWAPAPRFEGDAAHKWRFVGYVGGSMLAWTAAGLLLAAGIGRLIGLLG</sequence>
<evidence type="ECO:0000313" key="4">
    <source>
        <dbReference type="Proteomes" id="UP000289954"/>
    </source>
</evidence>
<feature type="region of interest" description="Disordered" evidence="1">
    <location>
        <begin position="1"/>
        <end position="37"/>
    </location>
</feature>
<feature type="transmembrane region" description="Helical" evidence="2">
    <location>
        <begin position="73"/>
        <end position="94"/>
    </location>
</feature>
<dbReference type="Proteomes" id="UP000289954">
    <property type="component" value="Unassembled WGS sequence"/>
</dbReference>
<keyword evidence="2" id="KW-0472">Membrane</keyword>
<proteinExistence type="predicted"/>